<dbReference type="PRINTS" id="PR00688">
    <property type="entry name" value="XYLOSISMRASE"/>
</dbReference>
<dbReference type="InterPro" id="IPR001998">
    <property type="entry name" value="Xylose_isomerase"/>
</dbReference>
<gene>
    <name evidence="12" type="primary">xylA</name>
    <name evidence="16" type="ORF">BCAL_1153</name>
</gene>
<comment type="similarity">
    <text evidence="2 12 13">Belongs to the xylose isomerase family.</text>
</comment>
<dbReference type="GO" id="GO:0009045">
    <property type="term" value="F:xylose isomerase activity"/>
    <property type="evidence" value="ECO:0007669"/>
    <property type="project" value="UniProtKB-UniRule"/>
</dbReference>
<dbReference type="PROSITE" id="PS51415">
    <property type="entry name" value="XYLOSE_ISOMERASE"/>
    <property type="match status" value="1"/>
</dbReference>
<feature type="binding site" evidence="12">
    <location>
        <position position="268"/>
    </location>
    <ligand>
        <name>Mg(2+)</name>
        <dbReference type="ChEBI" id="CHEBI:18420"/>
        <label>2</label>
    </ligand>
</feature>
<protein>
    <recommendedName>
        <fullName evidence="5 12">Xylose isomerase</fullName>
        <ecNumber evidence="4 12">5.3.1.5</ecNumber>
    </recommendedName>
</protein>
<dbReference type="PANTHER" id="PTHR48408">
    <property type="match status" value="1"/>
</dbReference>
<sequence length="448" mass="50333">MGLWDIDKIEYVGRKGGAKEGLGFRYYDADKVVAGKRMKDWLRFAVAYWHTFDQRLVDPFGDGTAERPYDKYTKPMDLALAKVDYAFEFYTKLGVEYFCFHDRDIAPEGDTLRETNANLDKVVDKIEENMKSTGVKLLWNTQNLFTNPRFVAGAATSPFADIFAYSGAQVKKSLEIAKRLGAENYVFWGGREGYENLWNTQMHREQAHMAKLFHLAADYAKEIGFTGQFLIEPKPKEPTSHQYDFDAAAALAFLKTFDLEDVFKLNLEGNHANLAGHTYQHEVRFARENGVLGSLDANQGDKLIGWDMDEFPSDLYDCVAVMWEVLANGSIGPHGGLNFDAKPRRTSFEADDLFRAHIVGMDSYAAGLLVAAKMHEDHYIEDLQADRYSSYESGIGAAIESGEATLASLEEYSLDKTQAELRAATKSDHLESVKATINNYIVDALAEA</sequence>
<organism evidence="16 17">
    <name type="scientific">Bifidobacterium callitrichos DSM 23973</name>
    <dbReference type="NCBI Taxonomy" id="1437609"/>
    <lineage>
        <taxon>Bacteria</taxon>
        <taxon>Bacillati</taxon>
        <taxon>Actinomycetota</taxon>
        <taxon>Actinomycetes</taxon>
        <taxon>Bifidobacteriales</taxon>
        <taxon>Bifidobacteriaceae</taxon>
        <taxon>Bifidobacterium</taxon>
    </lineage>
</organism>
<dbReference type="STRING" id="1437609.BCAL_1153"/>
<dbReference type="Gene3D" id="3.20.20.150">
    <property type="entry name" value="Divalent-metal-dependent TIM barrel enzymes"/>
    <property type="match status" value="1"/>
</dbReference>
<dbReference type="EC" id="5.3.1.5" evidence="4 12"/>
<reference evidence="16 17" key="1">
    <citation type="submission" date="2014-03" db="EMBL/GenBank/DDBJ databases">
        <title>Genomics of Bifidobacteria.</title>
        <authorList>
            <person name="Ventura M."/>
            <person name="Milani C."/>
            <person name="Lugli G.A."/>
        </authorList>
    </citation>
    <scope>NUCLEOTIDE SEQUENCE [LARGE SCALE GENOMIC DNA]</scope>
    <source>
        <strain evidence="16 17">DSM 23973</strain>
    </source>
</reference>
<comment type="subcellular location">
    <subcellularLocation>
        <location evidence="1 12 14">Cytoplasm</location>
    </subcellularLocation>
</comment>
<feature type="binding site" evidence="12">
    <location>
        <position position="309"/>
    </location>
    <ligand>
        <name>Mg(2+)</name>
        <dbReference type="ChEBI" id="CHEBI:18420"/>
        <label>2</label>
    </ligand>
</feature>
<name>A0A086ZY22_9BIFI</name>
<dbReference type="EMBL" id="JGYS01000022">
    <property type="protein sequence ID" value="KFI51422.1"/>
    <property type="molecule type" value="Genomic_DNA"/>
</dbReference>
<dbReference type="SUPFAM" id="SSF51658">
    <property type="entry name" value="Xylose isomerase-like"/>
    <property type="match status" value="1"/>
</dbReference>
<comment type="catalytic activity">
    <reaction evidence="11 12 13">
        <text>alpha-D-xylose = alpha-D-xylulofuranose</text>
        <dbReference type="Rhea" id="RHEA:22816"/>
        <dbReference type="ChEBI" id="CHEBI:28518"/>
        <dbReference type="ChEBI" id="CHEBI:188998"/>
        <dbReference type="EC" id="5.3.1.5"/>
    </reaction>
</comment>
<evidence type="ECO:0000256" key="9">
    <source>
        <dbReference type="ARBA" id="ARBA00023235"/>
    </source>
</evidence>
<evidence type="ECO:0000256" key="14">
    <source>
        <dbReference type="RuleBase" id="RU000610"/>
    </source>
</evidence>
<dbReference type="GO" id="GO:0042732">
    <property type="term" value="P:D-xylose metabolic process"/>
    <property type="evidence" value="ECO:0007669"/>
    <property type="project" value="UniProtKB-UniRule"/>
</dbReference>
<dbReference type="InterPro" id="IPR013022">
    <property type="entry name" value="Xyl_isomerase-like_TIM-brl"/>
</dbReference>
<keyword evidence="6 12" id="KW-0963">Cytoplasm</keyword>
<evidence type="ECO:0000256" key="5">
    <source>
        <dbReference type="ARBA" id="ARBA00018232"/>
    </source>
</evidence>
<feature type="binding site" evidence="12">
    <location>
        <position position="232"/>
    </location>
    <ligand>
        <name>Mg(2+)</name>
        <dbReference type="ChEBI" id="CHEBI:18420"/>
        <label>1</label>
    </ligand>
</feature>
<evidence type="ECO:0000256" key="8">
    <source>
        <dbReference type="ARBA" id="ARBA00022723"/>
    </source>
</evidence>
<comment type="cofactor">
    <cofactor evidence="12">
        <name>Mg(2+)</name>
        <dbReference type="ChEBI" id="CHEBI:18420"/>
    </cofactor>
    <text evidence="12">Binds 2 magnesium ions per subunit.</text>
</comment>
<keyword evidence="10 12" id="KW-0119">Carbohydrate metabolism</keyword>
<evidence type="ECO:0000256" key="3">
    <source>
        <dbReference type="ARBA" id="ARBA00011881"/>
    </source>
</evidence>
<evidence type="ECO:0000259" key="15">
    <source>
        <dbReference type="Pfam" id="PF01261"/>
    </source>
</evidence>
<comment type="caution">
    <text evidence="16">The sequence shown here is derived from an EMBL/GenBank/DDBJ whole genome shotgun (WGS) entry which is preliminary data.</text>
</comment>
<evidence type="ECO:0000256" key="2">
    <source>
        <dbReference type="ARBA" id="ARBA00005765"/>
    </source>
</evidence>
<dbReference type="GO" id="GO:0000287">
    <property type="term" value="F:magnesium ion binding"/>
    <property type="evidence" value="ECO:0007669"/>
    <property type="project" value="UniProtKB-UniRule"/>
</dbReference>
<evidence type="ECO:0000256" key="13">
    <source>
        <dbReference type="RuleBase" id="RU000609"/>
    </source>
</evidence>
<proteinExistence type="inferred from homology"/>
<evidence type="ECO:0000313" key="17">
    <source>
        <dbReference type="Proteomes" id="UP000029072"/>
    </source>
</evidence>
<feature type="binding site" evidence="12">
    <location>
        <position position="307"/>
    </location>
    <ligand>
        <name>Mg(2+)</name>
        <dbReference type="ChEBI" id="CHEBI:18420"/>
        <label>2</label>
    </ligand>
</feature>
<accession>A0A086ZY22</accession>
<feature type="binding site" evidence="12">
    <location>
        <position position="268"/>
    </location>
    <ligand>
        <name>Mg(2+)</name>
        <dbReference type="ChEBI" id="CHEBI:18420"/>
        <label>1</label>
    </ligand>
</feature>
<dbReference type="NCBIfam" id="NF003998">
    <property type="entry name" value="PRK05474.1"/>
    <property type="match status" value="1"/>
</dbReference>
<dbReference type="Pfam" id="PF01261">
    <property type="entry name" value="AP_endonuc_2"/>
    <property type="match status" value="1"/>
</dbReference>
<dbReference type="GO" id="GO:0005737">
    <property type="term" value="C:cytoplasm"/>
    <property type="evidence" value="ECO:0007669"/>
    <property type="project" value="UniProtKB-SubCell"/>
</dbReference>
<evidence type="ECO:0000256" key="11">
    <source>
        <dbReference type="ARBA" id="ARBA00033659"/>
    </source>
</evidence>
<evidence type="ECO:0000256" key="6">
    <source>
        <dbReference type="ARBA" id="ARBA00022490"/>
    </source>
</evidence>
<feature type="active site" evidence="12">
    <location>
        <position position="104"/>
    </location>
</feature>
<dbReference type="AlphaFoldDB" id="A0A086ZY22"/>
<dbReference type="HAMAP" id="MF_00455">
    <property type="entry name" value="Xylose_isom_A"/>
    <property type="match status" value="1"/>
</dbReference>
<feature type="binding site" evidence="12">
    <location>
        <position position="296"/>
    </location>
    <ligand>
        <name>Mg(2+)</name>
        <dbReference type="ChEBI" id="CHEBI:18420"/>
        <label>1</label>
    </ligand>
</feature>
<keyword evidence="8 12" id="KW-0479">Metal-binding</keyword>
<keyword evidence="7 12" id="KW-0859">Xylose metabolism</keyword>
<feature type="binding site" evidence="12">
    <location>
        <position position="340"/>
    </location>
    <ligand>
        <name>Mg(2+)</name>
        <dbReference type="ChEBI" id="CHEBI:18420"/>
        <label>1</label>
    </ligand>
</feature>
<keyword evidence="12" id="KW-0460">Magnesium</keyword>
<dbReference type="OrthoDB" id="9763981at2"/>
<comment type="subunit">
    <text evidence="3 12 14">Homotetramer.</text>
</comment>
<dbReference type="InterPro" id="IPR013452">
    <property type="entry name" value="Xylose_isom_bac"/>
</dbReference>
<dbReference type="PANTHER" id="PTHR48408:SF1">
    <property type="entry name" value="XYLOSE ISOMERASE"/>
    <property type="match status" value="1"/>
</dbReference>
<evidence type="ECO:0000313" key="16">
    <source>
        <dbReference type="EMBL" id="KFI51422.1"/>
    </source>
</evidence>
<feature type="active site" evidence="12">
    <location>
        <position position="101"/>
    </location>
</feature>
<dbReference type="Proteomes" id="UP000029072">
    <property type="component" value="Unassembled WGS sequence"/>
</dbReference>
<evidence type="ECO:0000256" key="12">
    <source>
        <dbReference type="HAMAP-Rule" id="MF_00455"/>
    </source>
</evidence>
<dbReference type="InterPro" id="IPR036237">
    <property type="entry name" value="Xyl_isomerase-like_sf"/>
</dbReference>
<feature type="domain" description="Xylose isomerase-like TIM barrel" evidence="15">
    <location>
        <begin position="105"/>
        <end position="284"/>
    </location>
</feature>
<dbReference type="RefSeq" id="WP_043165193.1">
    <property type="nucleotide sequence ID" value="NZ_JDUV01000005.1"/>
</dbReference>
<evidence type="ECO:0000256" key="10">
    <source>
        <dbReference type="ARBA" id="ARBA00023277"/>
    </source>
</evidence>
<dbReference type="eggNOG" id="COG2115">
    <property type="taxonomic scope" value="Bacteria"/>
</dbReference>
<feature type="binding site" evidence="12">
    <location>
        <position position="271"/>
    </location>
    <ligand>
        <name>Mg(2+)</name>
        <dbReference type="ChEBI" id="CHEBI:18420"/>
        <label>2</label>
    </ligand>
</feature>
<evidence type="ECO:0000256" key="1">
    <source>
        <dbReference type="ARBA" id="ARBA00004496"/>
    </source>
</evidence>
<evidence type="ECO:0000256" key="4">
    <source>
        <dbReference type="ARBA" id="ARBA00011958"/>
    </source>
</evidence>
<evidence type="ECO:0000256" key="7">
    <source>
        <dbReference type="ARBA" id="ARBA00022629"/>
    </source>
</evidence>
<keyword evidence="9 12" id="KW-0413">Isomerase</keyword>
<dbReference type="NCBIfam" id="TIGR02630">
    <property type="entry name" value="xylose_isom_A"/>
    <property type="match status" value="1"/>
</dbReference>